<dbReference type="AlphaFoldDB" id="A0A6C0H4D2"/>
<dbReference type="EMBL" id="MN739865">
    <property type="protein sequence ID" value="QHT75267.1"/>
    <property type="molecule type" value="Genomic_DNA"/>
</dbReference>
<proteinExistence type="predicted"/>
<protein>
    <submittedName>
        <fullName evidence="1">Uncharacterized protein</fullName>
    </submittedName>
</protein>
<accession>A0A6C0H4D2</accession>
<evidence type="ECO:0000313" key="1">
    <source>
        <dbReference type="EMBL" id="QHT75267.1"/>
    </source>
</evidence>
<reference evidence="1" key="1">
    <citation type="journal article" date="2020" name="Nature">
        <title>Giant virus diversity and host interactions through global metagenomics.</title>
        <authorList>
            <person name="Schulz F."/>
            <person name="Roux S."/>
            <person name="Paez-Espino D."/>
            <person name="Jungbluth S."/>
            <person name="Walsh D.A."/>
            <person name="Denef V.J."/>
            <person name="McMahon K.D."/>
            <person name="Konstantinidis K.T."/>
            <person name="Eloe-Fadrosh E.A."/>
            <person name="Kyrpides N.C."/>
            <person name="Woyke T."/>
        </authorList>
    </citation>
    <scope>NUCLEOTIDE SEQUENCE</scope>
    <source>
        <strain evidence="1">GVMAG-M-3300023179-63</strain>
    </source>
</reference>
<name>A0A6C0H4D2_9ZZZZ</name>
<sequence>MPTSKSMPANGSNVSDRTSSFILGRRAYNFSSHNPSNVNKNIDYSSVLGKPSSIVYGKPLNNIGNDLRIQRLRLTTIGVASMRIKASNDYVHLNGKNQDINLINNVLSRVRGGGSIVSKKGQNDCTFCV</sequence>
<organism evidence="1">
    <name type="scientific">viral metagenome</name>
    <dbReference type="NCBI Taxonomy" id="1070528"/>
    <lineage>
        <taxon>unclassified sequences</taxon>
        <taxon>metagenomes</taxon>
        <taxon>organismal metagenomes</taxon>
    </lineage>
</organism>